<evidence type="ECO:0000256" key="6">
    <source>
        <dbReference type="SAM" id="MobiDB-lite"/>
    </source>
</evidence>
<dbReference type="InterPro" id="IPR036724">
    <property type="entry name" value="Cobalamin-bd_sf"/>
</dbReference>
<evidence type="ECO:0000259" key="8">
    <source>
        <dbReference type="PROSITE" id="PS51918"/>
    </source>
</evidence>
<feature type="domain" description="Radical SAM core" evidence="8">
    <location>
        <begin position="158"/>
        <end position="386"/>
    </location>
</feature>
<dbReference type="SFLD" id="SFLDG01082">
    <property type="entry name" value="B12-binding_domain_containing"/>
    <property type="match status" value="1"/>
</dbReference>
<sequence length="509" mass="59351">MNILISTLNARFSHASLATRYLYANMEEIQSQAEICEFTIQQDTEEILTIVHEKNPKILLLGVYIWNINETTKLVRELKALMPELIIVIGGPEVSHEYNDTTIFNTVDYLITGWGDISAYELCRDILAGNAPENKVITGLQPKLEHIKMPYDYYTDFDIQHRTVYVEASRGCPFKCEFCLSSLDKTAWTFPLDEFLAAMNRLYERGLRQFKFIDRTFNLKREFTVSILNFFLDKLAKNPEESLFLHFELVPDFLPNEIKELILKFPEGSLQFEIGIQTLNPETQKLISRKTNLVKAKENISWLSKHTTVHLHVDLIAGLPAEDLEKFAEGFNELWSWEPQEIQLGILKRLKGTPIDRHTKDFDFKYSPEAPYSVYENKDMDFTTMNQMKHAAKFWDLIANSGRFSQTLPLLFDEKAFETLWDISEYMVNKFKRTHSIPLDKLFAEVFVYLTEVKQLPLAEVQEIMGQDFLRIGLQGWPKYLGDKPEGFEDRFKNRIPKTATPKRQQQHL</sequence>
<dbReference type="InterPro" id="IPR025288">
    <property type="entry name" value="DUF4080"/>
</dbReference>
<evidence type="ECO:0000256" key="5">
    <source>
        <dbReference type="ARBA" id="ARBA00023014"/>
    </source>
</evidence>
<dbReference type="SUPFAM" id="SSF102114">
    <property type="entry name" value="Radical SAM enzymes"/>
    <property type="match status" value="1"/>
</dbReference>
<dbReference type="Pfam" id="PF04055">
    <property type="entry name" value="Radical_SAM"/>
    <property type="match status" value="1"/>
</dbReference>
<evidence type="ECO:0000259" key="7">
    <source>
        <dbReference type="PROSITE" id="PS51332"/>
    </source>
</evidence>
<organism evidence="9 10">
    <name type="scientific">Wohlfahrtiimonas larvae</name>
    <dbReference type="NCBI Taxonomy" id="1157986"/>
    <lineage>
        <taxon>Bacteria</taxon>
        <taxon>Pseudomonadati</taxon>
        <taxon>Pseudomonadota</taxon>
        <taxon>Gammaproteobacteria</taxon>
        <taxon>Cardiobacteriales</taxon>
        <taxon>Ignatzschineriaceae</taxon>
        <taxon>Wohlfahrtiimonas</taxon>
    </lineage>
</organism>
<proteinExistence type="predicted"/>
<protein>
    <submittedName>
        <fullName evidence="9">B12-binding domain-containing radical SAM protein</fullName>
    </submittedName>
</protein>
<dbReference type="InterPro" id="IPR006158">
    <property type="entry name" value="Cobalamin-bd"/>
</dbReference>
<dbReference type="InterPro" id="IPR006638">
    <property type="entry name" value="Elp3/MiaA/NifB-like_rSAM"/>
</dbReference>
<dbReference type="CDD" id="cd01335">
    <property type="entry name" value="Radical_SAM"/>
    <property type="match status" value="1"/>
</dbReference>
<evidence type="ECO:0000313" key="10">
    <source>
        <dbReference type="Proteomes" id="UP001500631"/>
    </source>
</evidence>
<dbReference type="PROSITE" id="PS51918">
    <property type="entry name" value="RADICAL_SAM"/>
    <property type="match status" value="1"/>
</dbReference>
<evidence type="ECO:0000256" key="1">
    <source>
        <dbReference type="ARBA" id="ARBA00001966"/>
    </source>
</evidence>
<comment type="caution">
    <text evidence="9">The sequence shown here is derived from an EMBL/GenBank/DDBJ whole genome shotgun (WGS) entry which is preliminary data.</text>
</comment>
<accession>A0ABP9MJ43</accession>
<evidence type="ECO:0000256" key="4">
    <source>
        <dbReference type="ARBA" id="ARBA00023004"/>
    </source>
</evidence>
<dbReference type="Gene3D" id="3.80.30.20">
    <property type="entry name" value="tm_1862 like domain"/>
    <property type="match status" value="1"/>
</dbReference>
<keyword evidence="5" id="KW-0411">Iron-sulfur</keyword>
<keyword evidence="3" id="KW-0479">Metal-binding</keyword>
<dbReference type="PANTHER" id="PTHR43409:SF16">
    <property type="entry name" value="SLR0320 PROTEIN"/>
    <property type="match status" value="1"/>
</dbReference>
<feature type="domain" description="B12-binding" evidence="7">
    <location>
        <begin position="1"/>
        <end position="133"/>
    </location>
</feature>
<evidence type="ECO:0000256" key="2">
    <source>
        <dbReference type="ARBA" id="ARBA00022691"/>
    </source>
</evidence>
<dbReference type="RefSeq" id="WP_077924664.1">
    <property type="nucleotide sequence ID" value="NZ_BAABKE010000002.1"/>
</dbReference>
<dbReference type="SMART" id="SM00729">
    <property type="entry name" value="Elp3"/>
    <property type="match status" value="1"/>
</dbReference>
<dbReference type="PANTHER" id="PTHR43409">
    <property type="entry name" value="ANAEROBIC MAGNESIUM-PROTOPORPHYRIN IX MONOMETHYL ESTER CYCLASE-RELATED"/>
    <property type="match status" value="1"/>
</dbReference>
<dbReference type="InterPro" id="IPR023404">
    <property type="entry name" value="rSAM_horseshoe"/>
</dbReference>
<dbReference type="SUPFAM" id="SSF52242">
    <property type="entry name" value="Cobalamin (vitamin B12)-binding domain"/>
    <property type="match status" value="1"/>
</dbReference>
<dbReference type="Pfam" id="PF13311">
    <property type="entry name" value="DUF4080"/>
    <property type="match status" value="1"/>
</dbReference>
<dbReference type="InterPro" id="IPR058240">
    <property type="entry name" value="rSAM_sf"/>
</dbReference>
<dbReference type="PROSITE" id="PS51332">
    <property type="entry name" value="B12_BINDING"/>
    <property type="match status" value="1"/>
</dbReference>
<keyword evidence="10" id="KW-1185">Reference proteome</keyword>
<feature type="region of interest" description="Disordered" evidence="6">
    <location>
        <begin position="489"/>
        <end position="509"/>
    </location>
</feature>
<reference evidence="10" key="1">
    <citation type="journal article" date="2019" name="Int. J. Syst. Evol. Microbiol.">
        <title>The Global Catalogue of Microorganisms (GCM) 10K type strain sequencing project: providing services to taxonomists for standard genome sequencing and annotation.</title>
        <authorList>
            <consortium name="The Broad Institute Genomics Platform"/>
            <consortium name="The Broad Institute Genome Sequencing Center for Infectious Disease"/>
            <person name="Wu L."/>
            <person name="Ma J."/>
        </authorList>
    </citation>
    <scope>NUCLEOTIDE SEQUENCE [LARGE SCALE GENOMIC DNA]</scope>
    <source>
        <strain evidence="10">JCM 18424</strain>
    </source>
</reference>
<dbReference type="Pfam" id="PF02310">
    <property type="entry name" value="B12-binding"/>
    <property type="match status" value="1"/>
</dbReference>
<keyword evidence="4" id="KW-0408">Iron</keyword>
<dbReference type="SFLD" id="SFLDS00029">
    <property type="entry name" value="Radical_SAM"/>
    <property type="match status" value="1"/>
</dbReference>
<comment type="cofactor">
    <cofactor evidence="1">
        <name>[4Fe-4S] cluster</name>
        <dbReference type="ChEBI" id="CHEBI:49883"/>
    </cofactor>
</comment>
<dbReference type="EMBL" id="BAABKE010000002">
    <property type="protein sequence ID" value="GAA5095790.1"/>
    <property type="molecule type" value="Genomic_DNA"/>
</dbReference>
<dbReference type="Proteomes" id="UP001500631">
    <property type="component" value="Unassembled WGS sequence"/>
</dbReference>
<dbReference type="InterPro" id="IPR051198">
    <property type="entry name" value="BchE-like"/>
</dbReference>
<keyword evidence="2" id="KW-0949">S-adenosyl-L-methionine</keyword>
<dbReference type="InterPro" id="IPR007197">
    <property type="entry name" value="rSAM"/>
</dbReference>
<gene>
    <name evidence="9" type="ORF">GCM10023338_05510</name>
</gene>
<evidence type="ECO:0000256" key="3">
    <source>
        <dbReference type="ARBA" id="ARBA00022723"/>
    </source>
</evidence>
<name>A0ABP9MJ43_9GAMM</name>
<dbReference type="Gene3D" id="3.40.50.280">
    <property type="entry name" value="Cobalamin-binding domain"/>
    <property type="match status" value="1"/>
</dbReference>
<evidence type="ECO:0000313" key="9">
    <source>
        <dbReference type="EMBL" id="GAA5095790.1"/>
    </source>
</evidence>